<evidence type="ECO:0000313" key="2">
    <source>
        <dbReference type="EMBL" id="PSN67997.1"/>
    </source>
</evidence>
<evidence type="ECO:0000256" key="1">
    <source>
        <dbReference type="SAM" id="MobiDB-lite"/>
    </source>
</evidence>
<protein>
    <submittedName>
        <fullName evidence="2">Uncharacterized protein</fullName>
    </submittedName>
</protein>
<name>A0A2T2NRE7_CORCC</name>
<feature type="region of interest" description="Disordered" evidence="1">
    <location>
        <begin position="103"/>
        <end position="131"/>
    </location>
</feature>
<feature type="region of interest" description="Disordered" evidence="1">
    <location>
        <begin position="312"/>
        <end position="338"/>
    </location>
</feature>
<dbReference type="Proteomes" id="UP000240883">
    <property type="component" value="Unassembled WGS sequence"/>
</dbReference>
<organism evidence="2 3">
    <name type="scientific">Corynespora cassiicola Philippines</name>
    <dbReference type="NCBI Taxonomy" id="1448308"/>
    <lineage>
        <taxon>Eukaryota</taxon>
        <taxon>Fungi</taxon>
        <taxon>Dikarya</taxon>
        <taxon>Ascomycota</taxon>
        <taxon>Pezizomycotina</taxon>
        <taxon>Dothideomycetes</taxon>
        <taxon>Pleosporomycetidae</taxon>
        <taxon>Pleosporales</taxon>
        <taxon>Corynesporascaceae</taxon>
        <taxon>Corynespora</taxon>
    </lineage>
</organism>
<keyword evidence="3" id="KW-1185">Reference proteome</keyword>
<accession>A0A2T2NRE7</accession>
<gene>
    <name evidence="2" type="ORF">BS50DRAFT_633648</name>
</gene>
<feature type="region of interest" description="Disordered" evidence="1">
    <location>
        <begin position="1"/>
        <end position="20"/>
    </location>
</feature>
<feature type="compositionally biased region" description="Basic residues" evidence="1">
    <location>
        <begin position="105"/>
        <end position="129"/>
    </location>
</feature>
<dbReference type="EMBL" id="KZ678134">
    <property type="protein sequence ID" value="PSN67997.1"/>
    <property type="molecule type" value="Genomic_DNA"/>
</dbReference>
<reference evidence="2 3" key="1">
    <citation type="journal article" date="2018" name="Front. Microbiol.">
        <title>Genome-Wide Analysis of Corynespora cassiicola Leaf Fall Disease Putative Effectors.</title>
        <authorList>
            <person name="Lopez D."/>
            <person name="Ribeiro S."/>
            <person name="Label P."/>
            <person name="Fumanal B."/>
            <person name="Venisse J.S."/>
            <person name="Kohler A."/>
            <person name="de Oliveira R.R."/>
            <person name="Labutti K."/>
            <person name="Lipzen A."/>
            <person name="Lail K."/>
            <person name="Bauer D."/>
            <person name="Ohm R.A."/>
            <person name="Barry K.W."/>
            <person name="Spatafora J."/>
            <person name="Grigoriev I.V."/>
            <person name="Martin F.M."/>
            <person name="Pujade-Renaud V."/>
        </authorList>
    </citation>
    <scope>NUCLEOTIDE SEQUENCE [LARGE SCALE GENOMIC DNA]</scope>
    <source>
        <strain evidence="2 3">Philippines</strain>
    </source>
</reference>
<proteinExistence type="predicted"/>
<dbReference type="AlphaFoldDB" id="A0A2T2NRE7"/>
<dbReference type="OrthoDB" id="3766473at2759"/>
<evidence type="ECO:0000313" key="3">
    <source>
        <dbReference type="Proteomes" id="UP000240883"/>
    </source>
</evidence>
<sequence length="359" mass="40257">MTGLQINGNRNDEDGYSVTEDPDSTWYIANRLTEARHMFSESENTPYLNVGNSSMDNMKLCYREVSVESFNIYRFHENVLERSTRDNGDCKTMLGEECVSDIEKKKKKKKKKEKKEKKRKEKKEKKRKKFELTLHSAPQKALKRHYAHEATSWMALETCTDTVPNWTVPHECRPLTNGSSFWNGGSATLPIPLPSSNSIGSIPSNENCSDTLASLSEQERAQLNTSVYGLGSWSRTYARQIAFAQPSILVFYPDRTPRSSQEGVQIRDRWAEDVHVEVLCMRPADVEEGSWKPLSAEALLQAENAFYDENATDPEEYNQRGGEDGGGEASPTESQGLGAPVRTVAPYLGALGLAAMVLV</sequence>